<dbReference type="RefSeq" id="WP_290343774.1">
    <property type="nucleotide sequence ID" value="NZ_JAUHGV010000199.1"/>
</dbReference>
<protein>
    <submittedName>
        <fullName evidence="3">HAMP domain-containing protein</fullName>
    </submittedName>
</protein>
<feature type="non-terminal residue" evidence="3">
    <location>
        <position position="1"/>
    </location>
</feature>
<sequence length="89" mass="9515">RRLVTRHQEVHDSITLALFTLSAASAVALLFAMGGGTLSAILISRPIALLQEGVEQVGQGILDTRIDISGNNEIGRLAGAFNRMTTELR</sequence>
<dbReference type="Gene3D" id="6.10.340.10">
    <property type="match status" value="1"/>
</dbReference>
<dbReference type="PROSITE" id="PS50885">
    <property type="entry name" value="HAMP"/>
    <property type="match status" value="1"/>
</dbReference>
<name>A0AAJ1R831_9FLAO</name>
<evidence type="ECO:0000313" key="3">
    <source>
        <dbReference type="EMBL" id="MDN4015247.1"/>
    </source>
</evidence>
<feature type="domain" description="HAMP" evidence="2">
    <location>
        <begin position="41"/>
        <end position="89"/>
    </location>
</feature>
<evidence type="ECO:0000259" key="2">
    <source>
        <dbReference type="PROSITE" id="PS50885"/>
    </source>
</evidence>
<feature type="transmembrane region" description="Helical" evidence="1">
    <location>
        <begin position="16"/>
        <end position="43"/>
    </location>
</feature>
<gene>
    <name evidence="3" type="ORF">QX233_22625</name>
</gene>
<dbReference type="GO" id="GO:0007165">
    <property type="term" value="P:signal transduction"/>
    <property type="evidence" value="ECO:0007669"/>
    <property type="project" value="InterPro"/>
</dbReference>
<organism evidence="3 4">
    <name type="scientific">Chryseobacterium gambrini</name>
    <dbReference type="NCBI Taxonomy" id="373672"/>
    <lineage>
        <taxon>Bacteria</taxon>
        <taxon>Pseudomonadati</taxon>
        <taxon>Bacteroidota</taxon>
        <taxon>Flavobacteriia</taxon>
        <taxon>Flavobacteriales</taxon>
        <taxon>Weeksellaceae</taxon>
        <taxon>Chryseobacterium group</taxon>
        <taxon>Chryseobacterium</taxon>
    </lineage>
</organism>
<keyword evidence="1" id="KW-0812">Transmembrane</keyword>
<reference evidence="3" key="1">
    <citation type="submission" date="2023-06" db="EMBL/GenBank/DDBJ databases">
        <title>Two Chryseobacterium gambrini strains from China.</title>
        <authorList>
            <person name="Zeng J."/>
            <person name="Wu Y."/>
        </authorList>
    </citation>
    <scope>NUCLEOTIDE SEQUENCE</scope>
    <source>
        <strain evidence="3">SQ219</strain>
    </source>
</reference>
<accession>A0AAJ1R831</accession>
<keyword evidence="1" id="KW-1133">Transmembrane helix</keyword>
<dbReference type="Proteomes" id="UP001225933">
    <property type="component" value="Unassembled WGS sequence"/>
</dbReference>
<dbReference type="SUPFAM" id="SSF158472">
    <property type="entry name" value="HAMP domain-like"/>
    <property type="match status" value="1"/>
</dbReference>
<evidence type="ECO:0000313" key="4">
    <source>
        <dbReference type="Proteomes" id="UP001225933"/>
    </source>
</evidence>
<feature type="non-terminal residue" evidence="3">
    <location>
        <position position="89"/>
    </location>
</feature>
<dbReference type="SMART" id="SM00304">
    <property type="entry name" value="HAMP"/>
    <property type="match status" value="1"/>
</dbReference>
<proteinExistence type="predicted"/>
<dbReference type="InterPro" id="IPR003660">
    <property type="entry name" value="HAMP_dom"/>
</dbReference>
<comment type="caution">
    <text evidence="3">The sequence shown here is derived from an EMBL/GenBank/DDBJ whole genome shotgun (WGS) entry which is preliminary data.</text>
</comment>
<evidence type="ECO:0000256" key="1">
    <source>
        <dbReference type="SAM" id="Phobius"/>
    </source>
</evidence>
<dbReference type="CDD" id="cd06225">
    <property type="entry name" value="HAMP"/>
    <property type="match status" value="1"/>
</dbReference>
<keyword evidence="1" id="KW-0472">Membrane</keyword>
<dbReference type="Pfam" id="PF00672">
    <property type="entry name" value="HAMP"/>
    <property type="match status" value="1"/>
</dbReference>
<dbReference type="EMBL" id="JAUHGV010000199">
    <property type="protein sequence ID" value="MDN4015247.1"/>
    <property type="molecule type" value="Genomic_DNA"/>
</dbReference>
<dbReference type="GO" id="GO:0016020">
    <property type="term" value="C:membrane"/>
    <property type="evidence" value="ECO:0007669"/>
    <property type="project" value="InterPro"/>
</dbReference>
<dbReference type="AlphaFoldDB" id="A0AAJ1R831"/>